<dbReference type="PANTHER" id="PTHR48103">
    <property type="entry name" value="MIDASIN-RELATED"/>
    <property type="match status" value="1"/>
</dbReference>
<dbReference type="STRING" id="109280.ENSHCOP00000016281"/>
<dbReference type="GO" id="GO:0000027">
    <property type="term" value="P:ribosomal large subunit assembly"/>
    <property type="evidence" value="ECO:0007669"/>
    <property type="project" value="TreeGrafter"/>
</dbReference>
<evidence type="ECO:0000256" key="2">
    <source>
        <dbReference type="ARBA" id="ARBA00022840"/>
    </source>
</evidence>
<evidence type="ECO:0000313" key="4">
    <source>
        <dbReference type="Proteomes" id="UP000264820"/>
    </source>
</evidence>
<dbReference type="GO" id="GO:0000055">
    <property type="term" value="P:ribosomal large subunit export from nucleus"/>
    <property type="evidence" value="ECO:0007669"/>
    <property type="project" value="TreeGrafter"/>
</dbReference>
<keyword evidence="4" id="KW-1185">Reference proteome</keyword>
<reference evidence="3" key="2">
    <citation type="submission" date="2025-09" db="UniProtKB">
        <authorList>
            <consortium name="Ensembl"/>
        </authorList>
    </citation>
    <scope>IDENTIFICATION</scope>
</reference>
<keyword evidence="1" id="KW-0547">Nucleotide-binding</keyword>
<reference evidence="3" key="1">
    <citation type="submission" date="2025-08" db="UniProtKB">
        <authorList>
            <consortium name="Ensembl"/>
        </authorList>
    </citation>
    <scope>IDENTIFICATION</scope>
</reference>
<dbReference type="Gene3D" id="3.40.50.300">
    <property type="entry name" value="P-loop containing nucleotide triphosphate hydrolases"/>
    <property type="match status" value="1"/>
</dbReference>
<dbReference type="GO" id="GO:0005524">
    <property type="term" value="F:ATP binding"/>
    <property type="evidence" value="ECO:0007669"/>
    <property type="project" value="UniProtKB-KW"/>
</dbReference>
<dbReference type="GeneTree" id="ENSGT00550000074802"/>
<proteinExistence type="predicted"/>
<dbReference type="AlphaFoldDB" id="A0A3Q2YEC2"/>
<dbReference type="GO" id="GO:0005634">
    <property type="term" value="C:nucleus"/>
    <property type="evidence" value="ECO:0007669"/>
    <property type="project" value="TreeGrafter"/>
</dbReference>
<dbReference type="InterPro" id="IPR027417">
    <property type="entry name" value="P-loop_NTPase"/>
</dbReference>
<keyword evidence="2" id="KW-0067">ATP-binding</keyword>
<protein>
    <recommendedName>
        <fullName evidence="5">ATPase dynein-related AAA domain-containing protein</fullName>
    </recommendedName>
</protein>
<dbReference type="GO" id="GO:0030687">
    <property type="term" value="C:preribosome, large subunit precursor"/>
    <property type="evidence" value="ECO:0007669"/>
    <property type="project" value="TreeGrafter"/>
</dbReference>
<evidence type="ECO:0000256" key="1">
    <source>
        <dbReference type="ARBA" id="ARBA00022741"/>
    </source>
</evidence>
<organism evidence="3 4">
    <name type="scientific">Hippocampus comes</name>
    <name type="common">Tiger tail seahorse</name>
    <dbReference type="NCBI Taxonomy" id="109280"/>
    <lineage>
        <taxon>Eukaryota</taxon>
        <taxon>Metazoa</taxon>
        <taxon>Chordata</taxon>
        <taxon>Craniata</taxon>
        <taxon>Vertebrata</taxon>
        <taxon>Euteleostomi</taxon>
        <taxon>Actinopterygii</taxon>
        <taxon>Neopterygii</taxon>
        <taxon>Teleostei</taxon>
        <taxon>Neoteleostei</taxon>
        <taxon>Acanthomorphata</taxon>
        <taxon>Syngnathiaria</taxon>
        <taxon>Syngnathiformes</taxon>
        <taxon>Syngnathoidei</taxon>
        <taxon>Syngnathidae</taxon>
        <taxon>Hippocampus</taxon>
    </lineage>
</organism>
<dbReference type="OMA" id="KRNGRIN"/>
<sequence>MENLELNPSSLATICNHIDKSHSQLSQFLSKQVCWNQQDRRCILECLAQVLLEKDYTLLIARHLRPLVLDLLERNAERVKRNGRINHDLHERLCVALSKLLWISPDAQAFAARYFSDAPPVFQRLFFTSEEASTVQYGPRRMKLRDLMAATLRFLKSDCGKFEKLWDWSPCVSQLLMSDVLVRGYTAHCLALVTRMTDNQKNIFLSKLLTSDEILAFEEAQQMTIEKALVLANQGSSFGRKEKKHIQGQLISEDLSQNVVAICGIVLPVRGQKQTEKVNERDMVLVDSTCLNLKRLALAVASQKPVLLEGPIGCGKTALVEFMATVTGHTESSKILKVQLGDQTDSKVRNLIRNKNMIENENDNNYLKI</sequence>
<dbReference type="PANTHER" id="PTHR48103:SF2">
    <property type="entry name" value="MIDASIN"/>
    <property type="match status" value="1"/>
</dbReference>
<evidence type="ECO:0000313" key="3">
    <source>
        <dbReference type="Ensembl" id="ENSHCOP00000016281.1"/>
    </source>
</evidence>
<name>A0A3Q2YEC2_HIPCM</name>
<dbReference type="Ensembl" id="ENSHCOT00000024415.1">
    <property type="protein sequence ID" value="ENSHCOP00000016281.1"/>
    <property type="gene ID" value="ENSHCOG00000020013.1"/>
</dbReference>
<accession>A0A3Q2YEC2</accession>
<dbReference type="SUPFAM" id="SSF52540">
    <property type="entry name" value="P-loop containing nucleoside triphosphate hydrolases"/>
    <property type="match status" value="1"/>
</dbReference>
<dbReference type="Proteomes" id="UP000264820">
    <property type="component" value="Unplaced"/>
</dbReference>
<evidence type="ECO:0008006" key="5">
    <source>
        <dbReference type="Google" id="ProtNLM"/>
    </source>
</evidence>